<dbReference type="Proteomes" id="UP000031666">
    <property type="component" value="Unassembled WGS sequence"/>
</dbReference>
<gene>
    <name evidence="1" type="ORF">JCM19241_5215</name>
</gene>
<protein>
    <submittedName>
        <fullName evidence="1">Uncharacterized protein</fullName>
    </submittedName>
</protein>
<evidence type="ECO:0000313" key="1">
    <source>
        <dbReference type="EMBL" id="GAM74019.1"/>
    </source>
</evidence>
<reference evidence="1 2" key="2">
    <citation type="submission" date="2015-01" db="EMBL/GenBank/DDBJ databases">
        <authorList>
            <consortium name="NBRP consortium"/>
            <person name="Sawabe T."/>
            <person name="Meirelles P."/>
            <person name="Feng G."/>
            <person name="Sayaka M."/>
            <person name="Hattori M."/>
            <person name="Ohkuma M."/>
        </authorList>
    </citation>
    <scope>NUCLEOTIDE SEQUENCE [LARGE SCALE GENOMIC DNA]</scope>
    <source>
        <strain evidence="2">JCM 19241</strain>
    </source>
</reference>
<dbReference type="EMBL" id="BBSC01000002">
    <property type="protein sequence ID" value="GAM74019.1"/>
    <property type="molecule type" value="Genomic_DNA"/>
</dbReference>
<sequence length="39" mass="4562">MCDYASVEIYLQKSPIEERVNDYCNDLYAKGEKVSVRMT</sequence>
<proteinExistence type="predicted"/>
<name>A0A0B8QHC5_9VIBR</name>
<accession>A0A0B8QHC5</accession>
<reference evidence="1 2" key="1">
    <citation type="submission" date="2015-01" db="EMBL/GenBank/DDBJ databases">
        <title>Vibrio sp. C94 JCM 19241 whole genome shotgun sequence.</title>
        <authorList>
            <person name="Sawabe T."/>
            <person name="Meirelles P."/>
            <person name="Feng G."/>
            <person name="Sayaka M."/>
            <person name="Hattori M."/>
            <person name="Ohkuma M."/>
        </authorList>
    </citation>
    <scope>NUCLEOTIDE SEQUENCE [LARGE SCALE GENOMIC DNA]</scope>
    <source>
        <strain evidence="2">JCM 19241</strain>
    </source>
</reference>
<dbReference type="AlphaFoldDB" id="A0A0B8QHC5"/>
<evidence type="ECO:0000313" key="2">
    <source>
        <dbReference type="Proteomes" id="UP000031666"/>
    </source>
</evidence>
<comment type="caution">
    <text evidence="1">The sequence shown here is derived from an EMBL/GenBank/DDBJ whole genome shotgun (WGS) entry which is preliminary data.</text>
</comment>
<organism evidence="1 2">
    <name type="scientific">Vibrio ishigakensis</name>
    <dbReference type="NCBI Taxonomy" id="1481914"/>
    <lineage>
        <taxon>Bacteria</taxon>
        <taxon>Pseudomonadati</taxon>
        <taxon>Pseudomonadota</taxon>
        <taxon>Gammaproteobacteria</taxon>
        <taxon>Vibrionales</taxon>
        <taxon>Vibrionaceae</taxon>
        <taxon>Vibrio</taxon>
    </lineage>
</organism>